<protein>
    <recommendedName>
        <fullName evidence="2">YCII-related domain-containing protein</fullName>
    </recommendedName>
</protein>
<evidence type="ECO:0000313" key="5">
    <source>
        <dbReference type="Proteomes" id="UP000577956"/>
    </source>
</evidence>
<dbReference type="InterPro" id="IPR011008">
    <property type="entry name" value="Dimeric_a/b-barrel"/>
</dbReference>
<dbReference type="AlphaFoldDB" id="A0A7Y9FCK6"/>
<dbReference type="EMBL" id="BONN01000002">
    <property type="protein sequence ID" value="GIG31803.1"/>
    <property type="molecule type" value="Genomic_DNA"/>
</dbReference>
<dbReference type="PANTHER" id="PTHR35174:SF3">
    <property type="entry name" value="BLL7171 PROTEIN"/>
    <property type="match status" value="1"/>
</dbReference>
<dbReference type="Gene3D" id="3.30.70.1060">
    <property type="entry name" value="Dimeric alpha+beta barrel"/>
    <property type="match status" value="1"/>
</dbReference>
<dbReference type="Proteomes" id="UP000577956">
    <property type="component" value="Unassembled WGS sequence"/>
</dbReference>
<dbReference type="InterPro" id="IPR005545">
    <property type="entry name" value="YCII"/>
</dbReference>
<reference evidence="4 5" key="1">
    <citation type="submission" date="2020-07" db="EMBL/GenBank/DDBJ databases">
        <title>Sequencing the genomes of 1000 actinobacteria strains.</title>
        <authorList>
            <person name="Klenk H.-P."/>
        </authorList>
    </citation>
    <scope>NUCLEOTIDE SEQUENCE [LARGE SCALE GENOMIC DNA]</scope>
    <source>
        <strain evidence="4 5">DSM 24482</strain>
    </source>
</reference>
<evidence type="ECO:0000256" key="1">
    <source>
        <dbReference type="ARBA" id="ARBA00007689"/>
    </source>
</evidence>
<comment type="similarity">
    <text evidence="1">Belongs to the YciI family.</text>
</comment>
<keyword evidence="6" id="KW-1185">Reference proteome</keyword>
<reference evidence="3 6" key="2">
    <citation type="submission" date="2021-01" db="EMBL/GenBank/DDBJ databases">
        <title>Whole genome shotgun sequence of Cellulomonas oligotrophica NBRC 109435.</title>
        <authorList>
            <person name="Komaki H."/>
            <person name="Tamura T."/>
        </authorList>
    </citation>
    <scope>NUCLEOTIDE SEQUENCE [LARGE SCALE GENOMIC DNA]</scope>
    <source>
        <strain evidence="3 6">NBRC 109435</strain>
    </source>
</reference>
<gene>
    <name evidence="4" type="ORF">BKA21_000284</name>
    <name evidence="3" type="ORF">Col01nite_09620</name>
</gene>
<proteinExistence type="inferred from homology"/>
<sequence length="108" mass="10852">MRFMMSVVDVGTGTASAAEAAAIDGFNARLQADGAWVLAGGLASPGSARVVDATGSGEALVTQGPFAETTEHVAGFWVVDAPDEEAALALAVGGSRACGRKVELRAFL</sequence>
<dbReference type="PANTHER" id="PTHR35174">
    <property type="entry name" value="BLL7171 PROTEIN-RELATED"/>
    <property type="match status" value="1"/>
</dbReference>
<dbReference type="Proteomes" id="UP000618382">
    <property type="component" value="Unassembled WGS sequence"/>
</dbReference>
<dbReference type="EMBL" id="JACCBK010000001">
    <property type="protein sequence ID" value="NYD84735.1"/>
    <property type="molecule type" value="Genomic_DNA"/>
</dbReference>
<evidence type="ECO:0000313" key="3">
    <source>
        <dbReference type="EMBL" id="GIG31803.1"/>
    </source>
</evidence>
<evidence type="ECO:0000259" key="2">
    <source>
        <dbReference type="Pfam" id="PF03795"/>
    </source>
</evidence>
<evidence type="ECO:0000313" key="4">
    <source>
        <dbReference type="EMBL" id="NYD84735.1"/>
    </source>
</evidence>
<dbReference type="Pfam" id="PF03795">
    <property type="entry name" value="YCII"/>
    <property type="match status" value="1"/>
</dbReference>
<organism evidence="4 5">
    <name type="scientific">Cellulomonas oligotrophica</name>
    <dbReference type="NCBI Taxonomy" id="931536"/>
    <lineage>
        <taxon>Bacteria</taxon>
        <taxon>Bacillati</taxon>
        <taxon>Actinomycetota</taxon>
        <taxon>Actinomycetes</taxon>
        <taxon>Micrococcales</taxon>
        <taxon>Cellulomonadaceae</taxon>
        <taxon>Cellulomonas</taxon>
    </lineage>
</organism>
<feature type="domain" description="YCII-related" evidence="2">
    <location>
        <begin position="1"/>
        <end position="92"/>
    </location>
</feature>
<dbReference type="SUPFAM" id="SSF54909">
    <property type="entry name" value="Dimeric alpha+beta barrel"/>
    <property type="match status" value="1"/>
</dbReference>
<comment type="caution">
    <text evidence="4">The sequence shown here is derived from an EMBL/GenBank/DDBJ whole genome shotgun (WGS) entry which is preliminary data.</text>
</comment>
<accession>A0A7Y9FCK6</accession>
<name>A0A7Y9FCK6_9CELL</name>
<evidence type="ECO:0000313" key="6">
    <source>
        <dbReference type="Proteomes" id="UP000618382"/>
    </source>
</evidence>